<name>A0ABY0DI36_9BRAD</name>
<dbReference type="InterPro" id="IPR002142">
    <property type="entry name" value="Peptidase_S49"/>
</dbReference>
<feature type="domain" description="Peptidase S49" evidence="5">
    <location>
        <begin position="154"/>
        <end position="299"/>
    </location>
</feature>
<protein>
    <submittedName>
        <fullName evidence="6">S49 family peptidase</fullName>
    </submittedName>
</protein>
<dbReference type="Pfam" id="PF01343">
    <property type="entry name" value="Peptidase_S49"/>
    <property type="match status" value="1"/>
</dbReference>
<organism evidence="6 7">
    <name type="scientific">Bradyrhizobium zhanjiangense</name>
    <dbReference type="NCBI Taxonomy" id="1325107"/>
    <lineage>
        <taxon>Bacteria</taxon>
        <taxon>Pseudomonadati</taxon>
        <taxon>Pseudomonadota</taxon>
        <taxon>Alphaproteobacteria</taxon>
        <taxon>Hyphomicrobiales</taxon>
        <taxon>Nitrobacteraceae</taxon>
        <taxon>Bradyrhizobium</taxon>
    </lineage>
</organism>
<evidence type="ECO:0000256" key="2">
    <source>
        <dbReference type="ARBA" id="ARBA00022670"/>
    </source>
</evidence>
<accession>A0ABY0DI36</accession>
<evidence type="ECO:0000259" key="5">
    <source>
        <dbReference type="Pfam" id="PF01343"/>
    </source>
</evidence>
<evidence type="ECO:0000256" key="1">
    <source>
        <dbReference type="ARBA" id="ARBA00008683"/>
    </source>
</evidence>
<dbReference type="PANTHER" id="PTHR33209:SF1">
    <property type="entry name" value="PEPTIDASE S49 DOMAIN-CONTAINING PROTEIN"/>
    <property type="match status" value="1"/>
</dbReference>
<reference evidence="6 7" key="1">
    <citation type="submission" date="2018-10" db="EMBL/GenBank/DDBJ databases">
        <title>Bradyrhizobium sp. nov., isolated from effective nodules of peanut in China.</title>
        <authorList>
            <person name="Li Y."/>
        </authorList>
    </citation>
    <scope>NUCLEOTIDE SEQUENCE [LARGE SCALE GENOMIC DNA]</scope>
    <source>
        <strain evidence="6 7">CCBAU 51781</strain>
    </source>
</reference>
<dbReference type="Proteomes" id="UP000289946">
    <property type="component" value="Unassembled WGS sequence"/>
</dbReference>
<dbReference type="InterPro" id="IPR033855">
    <property type="entry name" value="Protein_C"/>
</dbReference>
<dbReference type="InterPro" id="IPR029045">
    <property type="entry name" value="ClpP/crotonase-like_dom_sf"/>
</dbReference>
<dbReference type="PANTHER" id="PTHR33209">
    <property type="entry name" value="PROTEASE 4"/>
    <property type="match status" value="1"/>
</dbReference>
<sequence>MTVLYHIADRVLNRPLMIHPDKLSLIASILDGRIGIDSASLGAVEADYLKKAAPGSSRFVGNYEPNDPKNPAAGRKPYRTTADGIAIIAVMGSLVNRGAWIGSYSGLQSYEGLKFQISAAARDNAVRSIILDMDTPGGEAVGAFEVADVVREAAQTKEVVAIVNGMAASAGYAIASGATRIITTSSGISGSIGVVMMHADYSKRLEKEGVKPTLIHAGARKVDGNPYTPLSTEVKGELQAEIDRFYDLFVASVATGRAGMTEAAIRATEARTYIGADAVAVGLADAVGNFESVLSELTASERARLPLPPAELTFTAADLAAARAEGRAEGLQLGVTDDGLAAAMARIDAVLNLPEAQGRRKFAQHLASQTSISIEAIQKVLPHAPTEAEVIRSDFRRSGDTPLGLVIDGKETP</sequence>
<keyword evidence="3" id="KW-0378">Hydrolase</keyword>
<evidence type="ECO:0000256" key="4">
    <source>
        <dbReference type="ARBA" id="ARBA00022825"/>
    </source>
</evidence>
<evidence type="ECO:0000313" key="6">
    <source>
        <dbReference type="EMBL" id="RXG93038.1"/>
    </source>
</evidence>
<dbReference type="RefSeq" id="WP_128940531.1">
    <property type="nucleotide sequence ID" value="NZ_RDRA01000011.1"/>
</dbReference>
<proteinExistence type="inferred from homology"/>
<comment type="caution">
    <text evidence="6">The sequence shown here is derived from an EMBL/GenBank/DDBJ whole genome shotgun (WGS) entry which is preliminary data.</text>
</comment>
<dbReference type="CDD" id="cd07022">
    <property type="entry name" value="S49_Sppa_36K_type"/>
    <property type="match status" value="1"/>
</dbReference>
<dbReference type="Gene3D" id="6.20.330.10">
    <property type="match status" value="1"/>
</dbReference>
<evidence type="ECO:0000256" key="3">
    <source>
        <dbReference type="ARBA" id="ARBA00022801"/>
    </source>
</evidence>
<dbReference type="EMBL" id="RDRA01000011">
    <property type="protein sequence ID" value="RXG93038.1"/>
    <property type="molecule type" value="Genomic_DNA"/>
</dbReference>
<comment type="similarity">
    <text evidence="1">Belongs to the peptidase S49 family.</text>
</comment>
<keyword evidence="7" id="KW-1185">Reference proteome</keyword>
<dbReference type="Gene3D" id="3.90.226.10">
    <property type="entry name" value="2-enoyl-CoA Hydratase, Chain A, domain 1"/>
    <property type="match status" value="1"/>
</dbReference>
<gene>
    <name evidence="6" type="ORF">EAS62_20285</name>
</gene>
<dbReference type="SUPFAM" id="SSF52096">
    <property type="entry name" value="ClpP/crotonase"/>
    <property type="match status" value="1"/>
</dbReference>
<keyword evidence="4" id="KW-0720">Serine protease</keyword>
<keyword evidence="2" id="KW-0645">Protease</keyword>
<evidence type="ECO:0000313" key="7">
    <source>
        <dbReference type="Proteomes" id="UP000289946"/>
    </source>
</evidence>